<accession>A0A7S0G6C7</accession>
<name>A0A7S0G6C7_9RHOD</name>
<organism evidence="1">
    <name type="scientific">Rhodosorus marinus</name>
    <dbReference type="NCBI Taxonomy" id="101924"/>
    <lineage>
        <taxon>Eukaryota</taxon>
        <taxon>Rhodophyta</taxon>
        <taxon>Stylonematophyceae</taxon>
        <taxon>Stylonematales</taxon>
        <taxon>Stylonemataceae</taxon>
        <taxon>Rhodosorus</taxon>
    </lineage>
</organism>
<protein>
    <submittedName>
        <fullName evidence="1">Uncharacterized protein</fullName>
    </submittedName>
</protein>
<dbReference type="EMBL" id="HBEK01017287">
    <property type="protein sequence ID" value="CAD8399442.1"/>
    <property type="molecule type" value="Transcribed_RNA"/>
</dbReference>
<proteinExistence type="predicted"/>
<sequence length="252" mass="29192">MRSFRSAWDLDDPREAIVTHTNGVKWFLMFGVRLDELGVRVDRDLAASSDPNVKVASDPRQMEFTIHGDVQGLGDVSVRYNPLKNFARLRARLYYRAMRLFTVSNLEGLNVSPRPKHTDEIGIQLRDVSPFRAKLLQTLGVKYNLQSGDIKTKVVLRHKRLNIRSQYDPEEGLITQAGVHVGRKQLISYAWKDHSSELKWRSVDNDQPFSVSLEVPYKGSWEDRLDETVLTLRKKFVIDGMRIFEEMTRFQN</sequence>
<dbReference type="AlphaFoldDB" id="A0A7S0G6C7"/>
<gene>
    <name evidence="1" type="ORF">RMAR0315_LOCUS9434</name>
</gene>
<evidence type="ECO:0000313" key="1">
    <source>
        <dbReference type="EMBL" id="CAD8399442.1"/>
    </source>
</evidence>
<reference evidence="1" key="1">
    <citation type="submission" date="2021-01" db="EMBL/GenBank/DDBJ databases">
        <authorList>
            <person name="Corre E."/>
            <person name="Pelletier E."/>
            <person name="Niang G."/>
            <person name="Scheremetjew M."/>
            <person name="Finn R."/>
            <person name="Kale V."/>
            <person name="Holt S."/>
            <person name="Cochrane G."/>
            <person name="Meng A."/>
            <person name="Brown T."/>
            <person name="Cohen L."/>
        </authorList>
    </citation>
    <scope>NUCLEOTIDE SEQUENCE</scope>
    <source>
        <strain evidence="1">UTEX LB 2760</strain>
    </source>
</reference>